<name>A0ABP1CQC2_9APHY</name>
<organism evidence="1 2">
    <name type="scientific">Somion occarium</name>
    <dbReference type="NCBI Taxonomy" id="3059160"/>
    <lineage>
        <taxon>Eukaryota</taxon>
        <taxon>Fungi</taxon>
        <taxon>Dikarya</taxon>
        <taxon>Basidiomycota</taxon>
        <taxon>Agaricomycotina</taxon>
        <taxon>Agaricomycetes</taxon>
        <taxon>Polyporales</taxon>
        <taxon>Cerrenaceae</taxon>
        <taxon>Somion</taxon>
    </lineage>
</organism>
<dbReference type="EMBL" id="OZ037944">
    <property type="protein sequence ID" value="CAL1696964.1"/>
    <property type="molecule type" value="Genomic_DNA"/>
</dbReference>
<dbReference type="Proteomes" id="UP001497453">
    <property type="component" value="Chromosome 1"/>
</dbReference>
<gene>
    <name evidence="1" type="ORF">GFSPODELE1_LOCUS1422</name>
</gene>
<sequence>MRPGISSDAYDHLSMTFCGAQTGSEYQKELKLARTALSYLCRPQPTYASDYPWLLCNLSKLQFIRLDAITRLQGRELDPDKGPFQPGRCSFGRGFSIGMLLVSRICWSTDSTASLAYKGNIHSGVWAGDRFEITTTDRMQTARSGQWRDVTDEVLNEGIEIWKAEYGKNWREKL</sequence>
<proteinExistence type="predicted"/>
<accession>A0ABP1CQC2</accession>
<evidence type="ECO:0000313" key="2">
    <source>
        <dbReference type="Proteomes" id="UP001497453"/>
    </source>
</evidence>
<protein>
    <submittedName>
        <fullName evidence="1">Uncharacterized protein</fullName>
    </submittedName>
</protein>
<evidence type="ECO:0000313" key="1">
    <source>
        <dbReference type="EMBL" id="CAL1696964.1"/>
    </source>
</evidence>
<reference evidence="2" key="1">
    <citation type="submission" date="2024-04" db="EMBL/GenBank/DDBJ databases">
        <authorList>
            <person name="Shaw F."/>
            <person name="Minotto A."/>
        </authorList>
    </citation>
    <scope>NUCLEOTIDE SEQUENCE [LARGE SCALE GENOMIC DNA]</scope>
</reference>
<keyword evidence="2" id="KW-1185">Reference proteome</keyword>